<feature type="compositionally biased region" description="Polar residues" evidence="1">
    <location>
        <begin position="816"/>
        <end position="829"/>
    </location>
</feature>
<feature type="compositionally biased region" description="Low complexity" evidence="1">
    <location>
        <begin position="14"/>
        <end position="29"/>
    </location>
</feature>
<feature type="compositionally biased region" description="Polar residues" evidence="1">
    <location>
        <begin position="1596"/>
        <end position="1615"/>
    </location>
</feature>
<accession>A0A9P8WA59</accession>
<feature type="compositionally biased region" description="Basic and acidic residues" evidence="1">
    <location>
        <begin position="227"/>
        <end position="251"/>
    </location>
</feature>
<feature type="compositionally biased region" description="Polar residues" evidence="1">
    <location>
        <begin position="285"/>
        <end position="304"/>
    </location>
</feature>
<feature type="compositionally biased region" description="Polar residues" evidence="1">
    <location>
        <begin position="1644"/>
        <end position="1655"/>
    </location>
</feature>
<feature type="compositionally biased region" description="Basic and acidic residues" evidence="1">
    <location>
        <begin position="1361"/>
        <end position="1387"/>
    </location>
</feature>
<feature type="compositionally biased region" description="Polar residues" evidence="1">
    <location>
        <begin position="659"/>
        <end position="674"/>
    </location>
</feature>
<feature type="region of interest" description="Disordered" evidence="1">
    <location>
        <begin position="774"/>
        <end position="850"/>
    </location>
</feature>
<organism evidence="2 3">
    <name type="scientific">Thelonectria olida</name>
    <dbReference type="NCBI Taxonomy" id="1576542"/>
    <lineage>
        <taxon>Eukaryota</taxon>
        <taxon>Fungi</taxon>
        <taxon>Dikarya</taxon>
        <taxon>Ascomycota</taxon>
        <taxon>Pezizomycotina</taxon>
        <taxon>Sordariomycetes</taxon>
        <taxon>Hypocreomycetidae</taxon>
        <taxon>Hypocreales</taxon>
        <taxon>Nectriaceae</taxon>
        <taxon>Thelonectria</taxon>
    </lineage>
</organism>
<feature type="compositionally biased region" description="Basic and acidic residues" evidence="1">
    <location>
        <begin position="797"/>
        <end position="813"/>
    </location>
</feature>
<evidence type="ECO:0000256" key="1">
    <source>
        <dbReference type="SAM" id="MobiDB-lite"/>
    </source>
</evidence>
<feature type="compositionally biased region" description="Basic and acidic residues" evidence="1">
    <location>
        <begin position="1030"/>
        <end position="1050"/>
    </location>
</feature>
<feature type="compositionally biased region" description="Basic and acidic residues" evidence="1">
    <location>
        <begin position="97"/>
        <end position="109"/>
    </location>
</feature>
<feature type="compositionally biased region" description="Basic and acidic residues" evidence="1">
    <location>
        <begin position="1476"/>
        <end position="1486"/>
    </location>
</feature>
<feature type="compositionally biased region" description="Basic and acidic residues" evidence="1">
    <location>
        <begin position="344"/>
        <end position="359"/>
    </location>
</feature>
<evidence type="ECO:0000313" key="3">
    <source>
        <dbReference type="Proteomes" id="UP000777438"/>
    </source>
</evidence>
<feature type="compositionally biased region" description="Polar residues" evidence="1">
    <location>
        <begin position="1402"/>
        <end position="1411"/>
    </location>
</feature>
<dbReference type="OrthoDB" id="5382102at2759"/>
<feature type="compositionally biased region" description="Acidic residues" evidence="1">
    <location>
        <begin position="593"/>
        <end position="607"/>
    </location>
</feature>
<name>A0A9P8WA59_9HYPO</name>
<feature type="region of interest" description="Disordered" evidence="1">
    <location>
        <begin position="565"/>
        <end position="624"/>
    </location>
</feature>
<dbReference type="PANTHER" id="PTHR42105">
    <property type="entry name" value="DIM2-ASSOCIATED PROTEIN 1"/>
    <property type="match status" value="1"/>
</dbReference>
<feature type="region of interest" description="Disordered" evidence="1">
    <location>
        <begin position="641"/>
        <end position="712"/>
    </location>
</feature>
<feature type="compositionally biased region" description="Basic and acidic residues" evidence="1">
    <location>
        <begin position="373"/>
        <end position="399"/>
    </location>
</feature>
<keyword evidence="3" id="KW-1185">Reference proteome</keyword>
<proteinExistence type="predicted"/>
<feature type="compositionally biased region" description="Polar residues" evidence="1">
    <location>
        <begin position="360"/>
        <end position="371"/>
    </location>
</feature>
<evidence type="ECO:0000313" key="2">
    <source>
        <dbReference type="EMBL" id="KAH6891366.1"/>
    </source>
</evidence>
<feature type="compositionally biased region" description="Polar residues" evidence="1">
    <location>
        <begin position="132"/>
        <end position="148"/>
    </location>
</feature>
<feature type="compositionally biased region" description="Basic and acidic residues" evidence="1">
    <location>
        <begin position="693"/>
        <end position="709"/>
    </location>
</feature>
<feature type="compositionally biased region" description="Polar residues" evidence="1">
    <location>
        <begin position="1424"/>
        <end position="1438"/>
    </location>
</feature>
<feature type="compositionally biased region" description="Polar residues" evidence="1">
    <location>
        <begin position="1460"/>
        <end position="1469"/>
    </location>
</feature>
<feature type="compositionally biased region" description="Low complexity" evidence="1">
    <location>
        <begin position="1348"/>
        <end position="1359"/>
    </location>
</feature>
<feature type="region of interest" description="Disordered" evidence="1">
    <location>
        <begin position="1307"/>
        <end position="1738"/>
    </location>
</feature>
<dbReference type="EMBL" id="JAGPYM010000008">
    <property type="protein sequence ID" value="KAH6891366.1"/>
    <property type="molecule type" value="Genomic_DNA"/>
</dbReference>
<feature type="compositionally biased region" description="Polar residues" evidence="1">
    <location>
        <begin position="312"/>
        <end position="323"/>
    </location>
</feature>
<feature type="region of interest" description="Disordered" evidence="1">
    <location>
        <begin position="1029"/>
        <end position="1050"/>
    </location>
</feature>
<feature type="region of interest" description="Disordered" evidence="1">
    <location>
        <begin position="1"/>
        <end position="325"/>
    </location>
</feature>
<dbReference type="Proteomes" id="UP000777438">
    <property type="component" value="Unassembled WGS sequence"/>
</dbReference>
<feature type="compositionally biased region" description="Basic and acidic residues" evidence="1">
    <location>
        <begin position="463"/>
        <end position="475"/>
    </location>
</feature>
<protein>
    <submittedName>
        <fullName evidence="2">Uncharacterized protein</fullName>
    </submittedName>
</protein>
<feature type="region of interest" description="Disordered" evidence="1">
    <location>
        <begin position="871"/>
        <end position="890"/>
    </location>
</feature>
<feature type="compositionally biased region" description="Basic and acidic residues" evidence="1">
    <location>
        <begin position="444"/>
        <end position="454"/>
    </location>
</feature>
<feature type="region of interest" description="Disordered" evidence="1">
    <location>
        <begin position="443"/>
        <end position="475"/>
    </location>
</feature>
<dbReference type="PANTHER" id="PTHR42105:SF1">
    <property type="entry name" value="TRANSALDOLASE"/>
    <property type="match status" value="1"/>
</dbReference>
<reference evidence="2 3" key="1">
    <citation type="journal article" date="2021" name="Nat. Commun.">
        <title>Genetic determinants of endophytism in the Arabidopsis root mycobiome.</title>
        <authorList>
            <person name="Mesny F."/>
            <person name="Miyauchi S."/>
            <person name="Thiergart T."/>
            <person name="Pickel B."/>
            <person name="Atanasova L."/>
            <person name="Karlsson M."/>
            <person name="Huettel B."/>
            <person name="Barry K.W."/>
            <person name="Haridas S."/>
            <person name="Chen C."/>
            <person name="Bauer D."/>
            <person name="Andreopoulos W."/>
            <person name="Pangilinan J."/>
            <person name="LaButti K."/>
            <person name="Riley R."/>
            <person name="Lipzen A."/>
            <person name="Clum A."/>
            <person name="Drula E."/>
            <person name="Henrissat B."/>
            <person name="Kohler A."/>
            <person name="Grigoriev I.V."/>
            <person name="Martin F.M."/>
            <person name="Hacquard S."/>
        </authorList>
    </citation>
    <scope>NUCLEOTIDE SEQUENCE [LARGE SCALE GENOMIC DNA]</scope>
    <source>
        <strain evidence="2 3">MPI-CAGE-CH-0241</strain>
    </source>
</reference>
<comment type="caution">
    <text evidence="2">The sequence shown here is derived from an EMBL/GenBank/DDBJ whole genome shotgun (WGS) entry which is preliminary data.</text>
</comment>
<gene>
    <name evidence="2" type="ORF">B0T10DRAFT_560611</name>
</gene>
<feature type="compositionally biased region" description="Low complexity" evidence="1">
    <location>
        <begin position="213"/>
        <end position="223"/>
    </location>
</feature>
<feature type="region of interest" description="Disordered" evidence="1">
    <location>
        <begin position="343"/>
        <end position="417"/>
    </location>
</feature>
<feature type="compositionally biased region" description="Polar residues" evidence="1">
    <location>
        <begin position="777"/>
        <end position="792"/>
    </location>
</feature>
<sequence length="1738" mass="189954">MGIDSRKAPPLPAPTETETNNTTPTELTADAFNPGDAKSSYSIPEDGTPVTIPTRGHKANRSQTSLLIEYFEGGKPSSGPGGERRPSVRVRLTPSKSRGDHIEVTETKASRKASLTRRIPLNLDQTDGEDGNSMTSYASATEESNVSRNPIDIEIDRSHRRRRPASPLIPSESYQVNASEISAIPSDSFLDGTGAGSTELKSSFSQSKGEELAAGAGAGAAAAVVMDEVKSHKSKTRERVKLSDKPKEKSDRKRRSKSRTSSVSERGPDDVKSTRSRRSSRSHPESTISAADSSVLSSHLTPSHRSVDTHSTRSGVSKSSINNPKLLETVEDAIRRLILPELSALKREQSKRETRDNRRNSFTSTATSVSEATPDRRRSSGQRSDQKDRRNREARHDYGDVSPLSVSRESLDDYNDDVVTPKRSSDLLKAAAVGAAASKGLSLLDDKSQSEDRKHRERRRRRAESSRSRSVGRDRYVDDYEDDVVPAPPMPLMSEINPSELTRTSILSANTDRPHSATEELTPVQNIARGPLSVSATSSPAPSRTPNNFDDTLLTQHANVSHGDLTALPRGEQNYPEYETDDFGRKVPIDQDVPYDDEEDNISDQDDYPEHGYDNSYFATQEVPPPLKYVPYQAGARGLSPIPSVSGYTDGASEHQPRNSRSMHSTSDIYSQLERSPEHPRNSRSTGSLSSLRARDFEHMSPRNSDLDYRNTTYTDDSEFDRVASGQAVRGIGANPNIIHPVLGVESAVASLVDGSMLEQSVLTSGSGYGYNDYRDSQLSYDDQSRVQSSRGVSPEKQFRDNKRDLQETERHATPSARSQKSQNSTQGFTEYDLDEHGRKVPRTKSPTASEAAITAGAVGAAAAALKARQGKQQAPVEEEHAEDEEFKPAGVFRNKSFKERTLEGHEPRNTPAHSVDRLDFDDEQPKMHHSFVPDFNDPMPEFGYVDDARTNPSIAPSNPSVVGERLDGELDDHTLSGRATPTQRSVLGVDNSPSKLSVSPVSARGLDAKDVAAAGAVGAAAAMAATHGHSREPSHDVDEWHRSSEDHKRDTLVTNPYEDASPIVNPALNENLLGARGLNTSYGAPYQAGSPGFTQKYDEGYMSNGPNRTPDVEPKTQAARNLANSKLMAPVAEDPFYVPKDARHLSGMSQGMTSPFYDAATGQGIDRIENKDIVALMQHLMVRDAQRSARDTEIVALLMNAAMEMRTSFNDMRELIQETGDDVIFSGAENTEKLQKAINGPRPYPGGRSSIISNSQVDTLNEASIKKKNLWKRALQGLSAKGTNDLSRIEDMLMQLLGEVDVLKTQTAPPPMSTGRGPSFENLQPEGQYEQDRGYEPEGNSTASHASQSGPLSLSQSRSRLRDERKFSDHRISTVQEHEEEYRYDHPSPSAERTNGDLLTPSRSASNLQRGGSVPLDTPPQPSASGQHPLSAENTPRSAAGKKHKASGSSSWFPKISRWSGTTTSSVSKAFRGSGKKESKYDDYAPSRSGSSLASYNDEDQYQRNPYEEDKLHAGFSEQNLAGTAARQSLEAPAAQRESNFTPDEAPKYSVHRNSLNLQHPQPRPGQTERFRNALESSAQEYDIPMTPRSADWAGSTSSVNRIPQNTNRYSAASSAGAREPEYWATSPTGPPRPPKEPVDAASGTQSPARSSRISKLAKGSPLQQQTDESGFTRYAGSPKPENRNLNAALGVPARRPSGPRAMTPNSLEAAAREERRRKRDTFGSVQSAQTDDTDTF</sequence>